<dbReference type="Proteomes" id="UP000199397">
    <property type="component" value="Unassembled WGS sequence"/>
</dbReference>
<dbReference type="InterPro" id="IPR030700">
    <property type="entry name" value="N-end_Aminoacyl_Trfase"/>
</dbReference>
<comment type="function">
    <text evidence="4">Functions in the N-end rule pathway of protein degradation where it conjugates Leu from its aminoacyl-tRNA to the N-termini of proteins containing an N-terminal aspartate or glutamate.</text>
</comment>
<dbReference type="InterPro" id="IPR007471">
    <property type="entry name" value="N-end_Aminoacyl_Trfase_N"/>
</dbReference>
<comment type="subcellular location">
    <subcellularLocation>
        <location evidence="4">Cytoplasm</location>
    </subcellularLocation>
</comment>
<dbReference type="PANTHER" id="PTHR21367:SF1">
    <property type="entry name" value="ARGINYL-TRNA--PROTEIN TRANSFERASE 1"/>
    <property type="match status" value="1"/>
</dbReference>
<dbReference type="Pfam" id="PF04376">
    <property type="entry name" value="ATE_N"/>
    <property type="match status" value="1"/>
</dbReference>
<organism evidence="7 8">
    <name type="scientific">Thiothrix caldifontis</name>
    <dbReference type="NCBI Taxonomy" id="525918"/>
    <lineage>
        <taxon>Bacteria</taxon>
        <taxon>Pseudomonadati</taxon>
        <taxon>Pseudomonadota</taxon>
        <taxon>Gammaproteobacteria</taxon>
        <taxon>Thiotrichales</taxon>
        <taxon>Thiotrichaceae</taxon>
        <taxon>Thiothrix</taxon>
    </lineage>
</organism>
<dbReference type="InterPro" id="IPR016181">
    <property type="entry name" value="Acyl_CoA_acyltransferase"/>
</dbReference>
<evidence type="ECO:0000256" key="4">
    <source>
        <dbReference type="HAMAP-Rule" id="MF_00689"/>
    </source>
</evidence>
<evidence type="ECO:0000259" key="5">
    <source>
        <dbReference type="Pfam" id="PF04376"/>
    </source>
</evidence>
<keyword evidence="1 4" id="KW-0963">Cytoplasm</keyword>
<dbReference type="PANTHER" id="PTHR21367">
    <property type="entry name" value="ARGININE-TRNA-PROTEIN TRANSFERASE 1"/>
    <property type="match status" value="1"/>
</dbReference>
<sequence length="239" mass="27605">MNRMSAEASLNLYITAVHPCPYLPERQAMNLLVDPCYKMTTELYGRLLDSGFRRSGGDVYRPHCRHCSACVSTRIPVNDFKPSRSQRRNLKRNQDLQVVMNRGGFKREYEALYRRYIEQRHSGGGMDTDSSDTFAGFLLARWCNTLLVEFWGQERLLAVAAVDELKNGLSSVYTFFDPQEGEVRGLGTFAVLWQIEWARQRGLPFVYPGYWIAESQKMRYKIHFQPIEGLINGGWSRVV</sequence>
<evidence type="ECO:0000256" key="2">
    <source>
        <dbReference type="ARBA" id="ARBA00022679"/>
    </source>
</evidence>
<dbReference type="PIRSF" id="PIRSF037208">
    <property type="entry name" value="ATE_pro_prd"/>
    <property type="match status" value="1"/>
</dbReference>
<dbReference type="AlphaFoldDB" id="A0A1H4GEE9"/>
<comment type="catalytic activity">
    <reaction evidence="4">
        <text>N-terminal L-glutamyl-[protein] + L-leucyl-tRNA(Leu) = N-terminal L-leucyl-L-glutamyl-[protein] + tRNA(Leu) + H(+)</text>
        <dbReference type="Rhea" id="RHEA:50412"/>
        <dbReference type="Rhea" id="RHEA-COMP:9613"/>
        <dbReference type="Rhea" id="RHEA-COMP:9622"/>
        <dbReference type="Rhea" id="RHEA-COMP:12664"/>
        <dbReference type="Rhea" id="RHEA-COMP:12668"/>
        <dbReference type="ChEBI" id="CHEBI:15378"/>
        <dbReference type="ChEBI" id="CHEBI:64721"/>
        <dbReference type="ChEBI" id="CHEBI:78442"/>
        <dbReference type="ChEBI" id="CHEBI:78494"/>
        <dbReference type="ChEBI" id="CHEBI:133041"/>
        <dbReference type="EC" id="2.3.2.29"/>
    </reaction>
</comment>
<dbReference type="GO" id="GO:0004057">
    <property type="term" value="F:arginyl-tRNA--protein transferase activity"/>
    <property type="evidence" value="ECO:0007669"/>
    <property type="project" value="InterPro"/>
</dbReference>
<evidence type="ECO:0000313" key="7">
    <source>
        <dbReference type="EMBL" id="SEB07370.1"/>
    </source>
</evidence>
<dbReference type="RefSeq" id="WP_093070558.1">
    <property type="nucleotide sequence ID" value="NZ_FNQP01000031.1"/>
</dbReference>
<keyword evidence="3 4" id="KW-0012">Acyltransferase</keyword>
<dbReference type="Pfam" id="PF04377">
    <property type="entry name" value="ATE_C"/>
    <property type="match status" value="1"/>
</dbReference>
<dbReference type="SUPFAM" id="SSF55729">
    <property type="entry name" value="Acyl-CoA N-acyltransferases (Nat)"/>
    <property type="match status" value="1"/>
</dbReference>
<dbReference type="InterPro" id="IPR017138">
    <property type="entry name" value="Asp_Glu_LeuTrfase"/>
</dbReference>
<dbReference type="NCBIfam" id="NF002342">
    <property type="entry name" value="PRK01305.1-3"/>
    <property type="match status" value="1"/>
</dbReference>
<comment type="similarity">
    <text evidence="4">Belongs to the R-transferase family. Bpt subfamily.</text>
</comment>
<evidence type="ECO:0000256" key="1">
    <source>
        <dbReference type="ARBA" id="ARBA00022490"/>
    </source>
</evidence>
<evidence type="ECO:0000259" key="6">
    <source>
        <dbReference type="Pfam" id="PF04377"/>
    </source>
</evidence>
<dbReference type="OrthoDB" id="9782022at2"/>
<protein>
    <recommendedName>
        <fullName evidence="4">Aspartate/glutamate leucyltransferase</fullName>
        <ecNumber evidence="4">2.3.2.29</ecNumber>
    </recommendedName>
</protein>
<dbReference type="EC" id="2.3.2.29" evidence="4"/>
<dbReference type="GO" id="GO:0005737">
    <property type="term" value="C:cytoplasm"/>
    <property type="evidence" value="ECO:0007669"/>
    <property type="project" value="UniProtKB-SubCell"/>
</dbReference>
<dbReference type="STRING" id="525918.SAMN05660964_03402"/>
<dbReference type="NCBIfam" id="NF002341">
    <property type="entry name" value="PRK01305.1-1"/>
    <property type="match status" value="1"/>
</dbReference>
<proteinExistence type="inferred from homology"/>
<reference evidence="7 8" key="1">
    <citation type="submission" date="2016-10" db="EMBL/GenBank/DDBJ databases">
        <authorList>
            <person name="de Groot N.N."/>
        </authorList>
    </citation>
    <scope>NUCLEOTIDE SEQUENCE [LARGE SCALE GENOMIC DNA]</scope>
    <source>
        <strain evidence="7 8">DSM 21228</strain>
    </source>
</reference>
<evidence type="ECO:0000256" key="3">
    <source>
        <dbReference type="ARBA" id="ARBA00023315"/>
    </source>
</evidence>
<feature type="domain" description="N-end rule aminoacyl transferase C-terminal" evidence="6">
    <location>
        <begin position="110"/>
        <end position="230"/>
    </location>
</feature>
<accession>A0A1H4GEE9</accession>
<dbReference type="InterPro" id="IPR007472">
    <property type="entry name" value="N-end_Aminoacyl_Trfase_C"/>
</dbReference>
<gene>
    <name evidence="4" type="primary">bpt</name>
    <name evidence="7" type="ORF">SAMN05660964_03402</name>
</gene>
<dbReference type="GO" id="GO:0008914">
    <property type="term" value="F:leucyl-tRNA--protein transferase activity"/>
    <property type="evidence" value="ECO:0007669"/>
    <property type="project" value="UniProtKB-UniRule"/>
</dbReference>
<keyword evidence="8" id="KW-1185">Reference proteome</keyword>
<dbReference type="EMBL" id="FNQP01000031">
    <property type="protein sequence ID" value="SEB07370.1"/>
    <property type="molecule type" value="Genomic_DNA"/>
</dbReference>
<dbReference type="NCBIfam" id="NF002346">
    <property type="entry name" value="PRK01305.2-3"/>
    <property type="match status" value="1"/>
</dbReference>
<comment type="catalytic activity">
    <reaction evidence="4">
        <text>N-terminal L-aspartyl-[protein] + L-leucyl-tRNA(Leu) = N-terminal L-leucyl-L-aspartyl-[protein] + tRNA(Leu) + H(+)</text>
        <dbReference type="Rhea" id="RHEA:50420"/>
        <dbReference type="Rhea" id="RHEA-COMP:9613"/>
        <dbReference type="Rhea" id="RHEA-COMP:9622"/>
        <dbReference type="Rhea" id="RHEA-COMP:12669"/>
        <dbReference type="Rhea" id="RHEA-COMP:12674"/>
        <dbReference type="ChEBI" id="CHEBI:15378"/>
        <dbReference type="ChEBI" id="CHEBI:64720"/>
        <dbReference type="ChEBI" id="CHEBI:78442"/>
        <dbReference type="ChEBI" id="CHEBI:78494"/>
        <dbReference type="ChEBI" id="CHEBI:133042"/>
        <dbReference type="EC" id="2.3.2.29"/>
    </reaction>
</comment>
<evidence type="ECO:0000313" key="8">
    <source>
        <dbReference type="Proteomes" id="UP000199397"/>
    </source>
</evidence>
<feature type="domain" description="N-end aminoacyl transferase N-terminal" evidence="5">
    <location>
        <begin position="18"/>
        <end position="88"/>
    </location>
</feature>
<name>A0A1H4GEE9_9GAMM</name>
<dbReference type="GO" id="GO:0071596">
    <property type="term" value="P:ubiquitin-dependent protein catabolic process via the N-end rule pathway"/>
    <property type="evidence" value="ECO:0007669"/>
    <property type="project" value="InterPro"/>
</dbReference>
<keyword evidence="2 4" id="KW-0808">Transferase</keyword>
<dbReference type="HAMAP" id="MF_00689">
    <property type="entry name" value="Bpt"/>
    <property type="match status" value="1"/>
</dbReference>